<keyword evidence="4" id="KW-1185">Reference proteome</keyword>
<dbReference type="EMBL" id="JADNRY010000006">
    <property type="protein sequence ID" value="KAF9076444.1"/>
    <property type="molecule type" value="Genomic_DNA"/>
</dbReference>
<feature type="domain" description="WKF" evidence="2">
    <location>
        <begin position="87"/>
        <end position="142"/>
    </location>
</feature>
<dbReference type="InterPro" id="IPR019327">
    <property type="entry name" value="WKF"/>
</dbReference>
<gene>
    <name evidence="3" type="ORF">BDP27DRAFT_1313338</name>
</gene>
<dbReference type="OrthoDB" id="10261563at2759"/>
<feature type="region of interest" description="Disordered" evidence="1">
    <location>
        <begin position="1"/>
        <end position="71"/>
    </location>
</feature>
<dbReference type="AlphaFoldDB" id="A0A9P5UEP5"/>
<name>A0A9P5UEP5_9AGAR</name>
<dbReference type="PANTHER" id="PTHR22306:SF2">
    <property type="entry name" value="CHROMOSOME 7 OPEN READING FRAME 50"/>
    <property type="match status" value="1"/>
</dbReference>
<feature type="compositionally biased region" description="Basic and acidic residues" evidence="1">
    <location>
        <begin position="35"/>
        <end position="44"/>
    </location>
</feature>
<sequence length="194" mass="22027">MDEVLSKAEHKKDKKKEKQKTLPEIGKEHQRKRKREEGALEESKIISSEGEPQLKKKKKNKTGFLDPDEEPLLSDQARKALVYAFTQFRKPSEWKFHKARQNWIIRNVWSSNVPDSQVPLVLKYLSNVQGSVRQNLTKTCTSIIEEASKEASALPAPEAAKDTEQDTTEAVSQPKSHNLKTLRAQALLAVLNGE</sequence>
<evidence type="ECO:0000256" key="1">
    <source>
        <dbReference type="SAM" id="MobiDB-lite"/>
    </source>
</evidence>
<dbReference type="PANTHER" id="PTHR22306">
    <property type="entry name" value="CHROMOSOME 7 OPEN READING FRAME 50"/>
    <property type="match status" value="1"/>
</dbReference>
<protein>
    <recommendedName>
        <fullName evidence="2">WKF domain-containing protein</fullName>
    </recommendedName>
</protein>
<feature type="region of interest" description="Disordered" evidence="1">
    <location>
        <begin position="149"/>
        <end position="176"/>
    </location>
</feature>
<organism evidence="3 4">
    <name type="scientific">Rhodocollybia butyracea</name>
    <dbReference type="NCBI Taxonomy" id="206335"/>
    <lineage>
        <taxon>Eukaryota</taxon>
        <taxon>Fungi</taxon>
        <taxon>Dikarya</taxon>
        <taxon>Basidiomycota</taxon>
        <taxon>Agaricomycotina</taxon>
        <taxon>Agaricomycetes</taxon>
        <taxon>Agaricomycetidae</taxon>
        <taxon>Agaricales</taxon>
        <taxon>Marasmiineae</taxon>
        <taxon>Omphalotaceae</taxon>
        <taxon>Rhodocollybia</taxon>
    </lineage>
</organism>
<evidence type="ECO:0000259" key="2">
    <source>
        <dbReference type="Pfam" id="PF10180"/>
    </source>
</evidence>
<dbReference type="Proteomes" id="UP000772434">
    <property type="component" value="Unassembled WGS sequence"/>
</dbReference>
<accession>A0A9P5UEP5</accession>
<feature type="compositionally biased region" description="Basic and acidic residues" evidence="1">
    <location>
        <begin position="1"/>
        <end position="11"/>
    </location>
</feature>
<comment type="caution">
    <text evidence="3">The sequence shown here is derived from an EMBL/GenBank/DDBJ whole genome shotgun (WGS) entry which is preliminary data.</text>
</comment>
<reference evidence="3" key="1">
    <citation type="submission" date="2020-11" db="EMBL/GenBank/DDBJ databases">
        <authorList>
            <consortium name="DOE Joint Genome Institute"/>
            <person name="Ahrendt S."/>
            <person name="Riley R."/>
            <person name="Andreopoulos W."/>
            <person name="Labutti K."/>
            <person name="Pangilinan J."/>
            <person name="Ruiz-Duenas F.J."/>
            <person name="Barrasa J.M."/>
            <person name="Sanchez-Garcia M."/>
            <person name="Camarero S."/>
            <person name="Miyauchi S."/>
            <person name="Serrano A."/>
            <person name="Linde D."/>
            <person name="Babiker R."/>
            <person name="Drula E."/>
            <person name="Ayuso-Fernandez I."/>
            <person name="Pacheco R."/>
            <person name="Padilla G."/>
            <person name="Ferreira P."/>
            <person name="Barriuso J."/>
            <person name="Kellner H."/>
            <person name="Castanera R."/>
            <person name="Alfaro M."/>
            <person name="Ramirez L."/>
            <person name="Pisabarro A.G."/>
            <person name="Kuo A."/>
            <person name="Tritt A."/>
            <person name="Lipzen A."/>
            <person name="He G."/>
            <person name="Yan M."/>
            <person name="Ng V."/>
            <person name="Cullen D."/>
            <person name="Martin F."/>
            <person name="Rosso M.-N."/>
            <person name="Henrissat B."/>
            <person name="Hibbett D."/>
            <person name="Martinez A.T."/>
            <person name="Grigoriev I.V."/>
        </authorList>
    </citation>
    <scope>NUCLEOTIDE SEQUENCE</scope>
    <source>
        <strain evidence="3">AH 40177</strain>
    </source>
</reference>
<evidence type="ECO:0000313" key="3">
    <source>
        <dbReference type="EMBL" id="KAF9076444.1"/>
    </source>
</evidence>
<dbReference type="Pfam" id="PF10180">
    <property type="entry name" value="WKF"/>
    <property type="match status" value="1"/>
</dbReference>
<evidence type="ECO:0000313" key="4">
    <source>
        <dbReference type="Proteomes" id="UP000772434"/>
    </source>
</evidence>
<proteinExistence type="predicted"/>
<feature type="compositionally biased region" description="Basic and acidic residues" evidence="1">
    <location>
        <begin position="19"/>
        <end position="28"/>
    </location>
</feature>